<proteinExistence type="predicted"/>
<feature type="region of interest" description="Disordered" evidence="6">
    <location>
        <begin position="127"/>
        <end position="159"/>
    </location>
</feature>
<dbReference type="Pfam" id="PF23121">
    <property type="entry name" value="SPOC_AIPP2"/>
    <property type="match status" value="1"/>
</dbReference>
<dbReference type="InterPro" id="IPR001965">
    <property type="entry name" value="Znf_PHD"/>
</dbReference>
<keyword evidence="3" id="KW-0862">Zinc</keyword>
<feature type="compositionally biased region" description="Low complexity" evidence="6">
    <location>
        <begin position="804"/>
        <end position="820"/>
    </location>
</feature>
<feature type="region of interest" description="Disordered" evidence="6">
    <location>
        <begin position="717"/>
        <end position="893"/>
    </location>
</feature>
<name>A0A5J9V9L2_9POAL</name>
<feature type="region of interest" description="Disordered" evidence="6">
    <location>
        <begin position="253"/>
        <end position="380"/>
    </location>
</feature>
<dbReference type="PANTHER" id="PTHR33304">
    <property type="match status" value="1"/>
</dbReference>
<feature type="compositionally biased region" description="Basic and acidic residues" evidence="6">
    <location>
        <begin position="356"/>
        <end position="368"/>
    </location>
</feature>
<sequence>MRAPQERTMRDLYDHTPHKDLAPREEPAEGRGGGRAEGSGRRELVAKMEEKTIVRKRLVSNDKSGTCNVCYAPCSSCLHRGLAHVDSNIDCGSSQTCSTRSEIKNNSLTLGEKGVRNREDIDDEFSAASSNASYSETGGNKAATRSSIAEDSSEVDMPTKRRRISNQDMKLSRAEYNDDSNSCVTGMPVEGKLLLEKKMLSTSASSRDLTVNGYKDSSIASHGRLRKQHIDESKEKNGSDVIYLSSSMTKKLMRTQSSVSASKGLSPKRQAHEVGEPQENLSRQRCEKTLLQNNIVEQPLKSNPGVDAGDNNGMLAGCSASTRNEKKSGFSRKDLENDTSCSKDQIQEHAAAQTIDDAKRNGADKQDWDQDSSMDISSDGELNIQNDVTTDCGNSEGLIDVNVCDICGDVGREYLLATCTRCFEGAEHTYCMRVKLDKIPDGEWLCEECQLKDYKNKARCKDGVRAINISEGKKQNSENQRNPKALRVVVPNLDAPQINCSTPTAEQCVAKNKKSCSESADTQPRQVRVTTSAAERLDVKNKNVLSMANRKKLQVVTSDLEARPHTSGIPTPGSSNKKTQSSEFMLNRKKLRVSTDMESPLSSEGLRSPPISCKRQAENTSSPNPRLFKANSLKKHDGFSRETSFKKSNKGSLSSLDNGPVRIAQAVKSSHTLSRSYSMGSMLNAKTPVPSPRGPLSKQLSFNSSNNVPKVKQLAEGVASKLRPVKHSPRDLRDHGPIKKFMKSGSFKSESSFCKDAGSSKQKQSFHMSQDEKPVTMKPIKEKNMMERRASFNLKKPNIPSSPRPDSSMKSSPRPDSSMKSGERKLDQDISRPGTSILKSSKKPGNVEKESSDLSKSDKREITVHQKPAGFVSGKDVYTENIPDPPISSQCVKKDEITVHQKPAGFVSGKDVYTENIPDPPIPSQCVKKDEITVHQKPAGFVSGKDVNTENIPDPPIPSQCVKKDSSDDVKGDSIVSVKDGNAMQTEPPEVLPTTPDAMTLESDLHDLAPRVSALDDLAFKVECCEQKPLESTVNGSCKSVEAAQASDDTLPKSLHGLPMIHNGYPTDDKLDKPNLKQEVFLDESTPENLSRDFVIPEQSYLWQGSFEVSRHGNSPEIFDGIQAYLSSCASFKVREVGKQLPHKIQLAEVPRHASWPLQFKEINPTEDDIALFFFAKDAESYERAYAKLLEDMVLGDLSLTTNIGGTELLIFPSDKLPQRTQRWNGLLFFWGIFYARKASCPPELPVTETNNCSVEPVTAPVIKHEVGSPKVLQSLGIDLNECPYDDSADLAVSLGSEMEKSGASVHQNILLNSCEMHQEETAAPRQIVLGHATAAPCGTHLPSIPTGHDCDMIKNYPSSAKGIIGIAGTGAGNIEEEGFCRPEALLSAALKAGAVRSISDEIVVKKQAFEPSAEVSPWHFNGSNISDDPNKLIPKSGIDLSDSDSSYKRQKTSHGKHSASFEDGQLPNKCLSKIHPLPAGQHNAFGDAQYTYRGSSDPSSLKKPIPDHIIHVLSSDDEDSPVPSPSLNNKASLKADEGSSPLLSLSLSTATTKHNLAGSNIGEDEPLSLSLGLPVVVEGNRVLEMKQFLPEKPGINT</sequence>
<dbReference type="EMBL" id="RWGY01000011">
    <property type="protein sequence ID" value="TVU31590.1"/>
    <property type="molecule type" value="Genomic_DNA"/>
</dbReference>
<feature type="region of interest" description="Disordered" evidence="6">
    <location>
        <begin position="1515"/>
        <end position="1540"/>
    </location>
</feature>
<keyword evidence="9" id="KW-1185">Reference proteome</keyword>
<feature type="region of interest" description="Disordered" evidence="6">
    <location>
        <begin position="555"/>
        <end position="657"/>
    </location>
</feature>
<feature type="compositionally biased region" description="Polar residues" evidence="6">
    <location>
        <begin position="759"/>
        <end position="768"/>
    </location>
</feature>
<dbReference type="Gramene" id="TVU31590">
    <property type="protein sequence ID" value="TVU31590"/>
    <property type="gene ID" value="EJB05_23281"/>
</dbReference>
<evidence type="ECO:0000256" key="3">
    <source>
        <dbReference type="ARBA" id="ARBA00022833"/>
    </source>
</evidence>
<feature type="compositionally biased region" description="Basic and acidic residues" evidence="6">
    <location>
        <begin position="728"/>
        <end position="737"/>
    </location>
</feature>
<evidence type="ECO:0000256" key="2">
    <source>
        <dbReference type="ARBA" id="ARBA00022771"/>
    </source>
</evidence>
<feature type="compositionally biased region" description="Basic and acidic residues" evidence="6">
    <location>
        <begin position="845"/>
        <end position="864"/>
    </location>
</feature>
<feature type="compositionally biased region" description="Basic and acidic residues" evidence="6">
    <location>
        <begin position="821"/>
        <end position="830"/>
    </location>
</feature>
<dbReference type="PANTHER" id="PTHR33304:SF9">
    <property type="entry name" value="RING_FYVE_PHD ZINC FINGER SUPERFAMILY PROTEIN"/>
    <property type="match status" value="1"/>
</dbReference>
<gene>
    <name evidence="8" type="ORF">EJB05_23281</name>
</gene>
<dbReference type="SMART" id="SM00249">
    <property type="entry name" value="PHD"/>
    <property type="match status" value="1"/>
</dbReference>
<dbReference type="GO" id="GO:0034244">
    <property type="term" value="P:negative regulation of transcription elongation by RNA polymerase II"/>
    <property type="evidence" value="ECO:0007669"/>
    <property type="project" value="InterPro"/>
</dbReference>
<dbReference type="InterPro" id="IPR013083">
    <property type="entry name" value="Znf_RING/FYVE/PHD"/>
</dbReference>
<evidence type="ECO:0000313" key="8">
    <source>
        <dbReference type="EMBL" id="TVU31590.1"/>
    </source>
</evidence>
<dbReference type="SUPFAM" id="SSF57903">
    <property type="entry name" value="FYVE/PHD zinc finger"/>
    <property type="match status" value="1"/>
</dbReference>
<evidence type="ECO:0000256" key="4">
    <source>
        <dbReference type="ARBA" id="ARBA00023015"/>
    </source>
</evidence>
<dbReference type="InterPro" id="IPR049914">
    <property type="entry name" value="PHD1-3/5-6"/>
</dbReference>
<dbReference type="Gene3D" id="3.30.40.10">
    <property type="entry name" value="Zinc/RING finger domain, C3HC4 (zinc finger)"/>
    <property type="match status" value="1"/>
</dbReference>
<feature type="compositionally biased region" description="Basic and acidic residues" evidence="6">
    <location>
        <begin position="769"/>
        <end position="790"/>
    </location>
</feature>
<dbReference type="OrthoDB" id="787137at2759"/>
<feature type="compositionally biased region" description="Basic and acidic residues" evidence="6">
    <location>
        <begin position="634"/>
        <end position="645"/>
    </location>
</feature>
<feature type="region of interest" description="Disordered" evidence="6">
    <location>
        <begin position="1417"/>
        <end position="1468"/>
    </location>
</feature>
<dbReference type="GO" id="GO:0008270">
    <property type="term" value="F:zinc ion binding"/>
    <property type="evidence" value="ECO:0007669"/>
    <property type="project" value="UniProtKB-KW"/>
</dbReference>
<evidence type="ECO:0000256" key="6">
    <source>
        <dbReference type="SAM" id="MobiDB-lite"/>
    </source>
</evidence>
<reference evidence="8 9" key="1">
    <citation type="journal article" date="2019" name="Sci. Rep.">
        <title>A high-quality genome of Eragrostis curvula grass provides insights into Poaceae evolution and supports new strategies to enhance forage quality.</title>
        <authorList>
            <person name="Carballo J."/>
            <person name="Santos B.A.C.M."/>
            <person name="Zappacosta D."/>
            <person name="Garbus I."/>
            <person name="Selva J.P."/>
            <person name="Gallo C.A."/>
            <person name="Diaz A."/>
            <person name="Albertini E."/>
            <person name="Caccamo M."/>
            <person name="Echenique V."/>
        </authorList>
    </citation>
    <scope>NUCLEOTIDE SEQUENCE [LARGE SCALE GENOMIC DNA]</scope>
    <source>
        <strain evidence="9">cv. Victoria</strain>
        <tissue evidence="8">Leaf</tissue>
    </source>
</reference>
<evidence type="ECO:0000256" key="5">
    <source>
        <dbReference type="ARBA" id="ARBA00023163"/>
    </source>
</evidence>
<feature type="region of interest" description="Disordered" evidence="6">
    <location>
        <begin position="939"/>
        <end position="970"/>
    </location>
</feature>
<feature type="compositionally biased region" description="Polar residues" evidence="6">
    <location>
        <begin position="253"/>
        <end position="263"/>
    </location>
</feature>
<evidence type="ECO:0000313" key="9">
    <source>
        <dbReference type="Proteomes" id="UP000324897"/>
    </source>
</evidence>
<dbReference type="InterPro" id="IPR011011">
    <property type="entry name" value="Znf_FYVE_PHD"/>
</dbReference>
<feature type="domain" description="Zinc finger PHD-type" evidence="7">
    <location>
        <begin position="403"/>
        <end position="450"/>
    </location>
</feature>
<dbReference type="InterPro" id="IPR056280">
    <property type="entry name" value="AIPP2-like_SPOC"/>
</dbReference>
<dbReference type="Proteomes" id="UP000324897">
    <property type="component" value="Chromosome 1"/>
</dbReference>
<keyword evidence="1" id="KW-0479">Metal-binding</keyword>
<keyword evidence="5" id="KW-0804">Transcription</keyword>
<feature type="compositionally biased region" description="Polar residues" evidence="6">
    <location>
        <begin position="127"/>
        <end position="150"/>
    </location>
</feature>
<evidence type="ECO:0000259" key="7">
    <source>
        <dbReference type="SMART" id="SM00249"/>
    </source>
</evidence>
<feature type="region of interest" description="Disordered" evidence="6">
    <location>
        <begin position="1"/>
        <end position="44"/>
    </location>
</feature>
<accession>A0A5J9V9L2</accession>
<keyword evidence="2" id="KW-0863">Zinc-finger</keyword>
<dbReference type="GO" id="GO:0140566">
    <property type="term" value="F:histone reader activity"/>
    <property type="evidence" value="ECO:0007669"/>
    <property type="project" value="InterPro"/>
</dbReference>
<feature type="compositionally biased region" description="Basic and acidic residues" evidence="6">
    <location>
        <begin position="323"/>
        <end position="336"/>
    </location>
</feature>
<keyword evidence="4" id="KW-0805">Transcription regulation</keyword>
<comment type="caution">
    <text evidence="8">The sequence shown here is derived from an EMBL/GenBank/DDBJ whole genome shotgun (WGS) entry which is preliminary data.</text>
</comment>
<feature type="compositionally biased region" description="Polar residues" evidence="6">
    <location>
        <begin position="568"/>
        <end position="584"/>
    </location>
</feature>
<protein>
    <recommendedName>
        <fullName evidence="7">Zinc finger PHD-type domain-containing protein</fullName>
    </recommendedName>
</protein>
<feature type="compositionally biased region" description="Basic residues" evidence="6">
    <location>
        <begin position="1449"/>
        <end position="1458"/>
    </location>
</feature>
<organism evidence="8 9">
    <name type="scientific">Eragrostis curvula</name>
    <name type="common">weeping love grass</name>
    <dbReference type="NCBI Taxonomy" id="38414"/>
    <lineage>
        <taxon>Eukaryota</taxon>
        <taxon>Viridiplantae</taxon>
        <taxon>Streptophyta</taxon>
        <taxon>Embryophyta</taxon>
        <taxon>Tracheophyta</taxon>
        <taxon>Spermatophyta</taxon>
        <taxon>Magnoliopsida</taxon>
        <taxon>Liliopsida</taxon>
        <taxon>Poales</taxon>
        <taxon>Poaceae</taxon>
        <taxon>PACMAD clade</taxon>
        <taxon>Chloridoideae</taxon>
        <taxon>Eragrostideae</taxon>
        <taxon>Eragrostidinae</taxon>
        <taxon>Eragrostis</taxon>
    </lineage>
</organism>
<evidence type="ECO:0000256" key="1">
    <source>
        <dbReference type="ARBA" id="ARBA00022723"/>
    </source>
</evidence>